<dbReference type="Proteomes" id="UP001057402">
    <property type="component" value="Chromosome 3"/>
</dbReference>
<reference evidence="2" key="1">
    <citation type="journal article" date="2023" name="Front. Plant Sci.">
        <title>Chromosomal-level genome assembly of Melastoma candidum provides insights into trichome evolution.</title>
        <authorList>
            <person name="Zhong Y."/>
            <person name="Wu W."/>
            <person name="Sun C."/>
            <person name="Zou P."/>
            <person name="Liu Y."/>
            <person name="Dai S."/>
            <person name="Zhou R."/>
        </authorList>
    </citation>
    <scope>NUCLEOTIDE SEQUENCE [LARGE SCALE GENOMIC DNA]</scope>
</reference>
<evidence type="ECO:0000313" key="1">
    <source>
        <dbReference type="EMBL" id="KAI4380263.1"/>
    </source>
</evidence>
<proteinExistence type="predicted"/>
<protein>
    <submittedName>
        <fullName evidence="1">Uncharacterized protein</fullName>
    </submittedName>
</protein>
<name>A0ACB9RMN1_9MYRT</name>
<comment type="caution">
    <text evidence="1">The sequence shown here is derived from an EMBL/GenBank/DDBJ whole genome shotgun (WGS) entry which is preliminary data.</text>
</comment>
<evidence type="ECO:0000313" key="2">
    <source>
        <dbReference type="Proteomes" id="UP001057402"/>
    </source>
</evidence>
<sequence length="146" mass="16693">MASHKNYRFFYVDAGVYPAATRHDHPALELEESNIYDRPRKVAAKRIEDPHREQIRRKTTSPLSLQVNIPDWSKILQGEEYGRRGGGEEDYLDNEGGHDCISPHVFLAGTRIGCSFSVHEGVERTLNGRDLSRVRNAIWAKTVFQN</sequence>
<keyword evidence="2" id="KW-1185">Reference proteome</keyword>
<accession>A0ACB9RMN1</accession>
<dbReference type="EMBL" id="CM042882">
    <property type="protein sequence ID" value="KAI4380263.1"/>
    <property type="molecule type" value="Genomic_DNA"/>
</dbReference>
<gene>
    <name evidence="1" type="ORF">MLD38_006474</name>
</gene>
<organism evidence="1 2">
    <name type="scientific">Melastoma candidum</name>
    <dbReference type="NCBI Taxonomy" id="119954"/>
    <lineage>
        <taxon>Eukaryota</taxon>
        <taxon>Viridiplantae</taxon>
        <taxon>Streptophyta</taxon>
        <taxon>Embryophyta</taxon>
        <taxon>Tracheophyta</taxon>
        <taxon>Spermatophyta</taxon>
        <taxon>Magnoliopsida</taxon>
        <taxon>eudicotyledons</taxon>
        <taxon>Gunneridae</taxon>
        <taxon>Pentapetalae</taxon>
        <taxon>rosids</taxon>
        <taxon>malvids</taxon>
        <taxon>Myrtales</taxon>
        <taxon>Melastomataceae</taxon>
        <taxon>Melastomatoideae</taxon>
        <taxon>Melastomateae</taxon>
        <taxon>Melastoma</taxon>
    </lineage>
</organism>